<evidence type="ECO:0000313" key="7">
    <source>
        <dbReference type="EMBL" id="RWR17973.1"/>
    </source>
</evidence>
<comment type="subcellular location">
    <subcellularLocation>
        <location evidence="1">Cell membrane</location>
        <topology evidence="1">Multi-pass membrane protein</topology>
    </subcellularLocation>
</comment>
<evidence type="ECO:0000256" key="4">
    <source>
        <dbReference type="ARBA" id="ARBA00023136"/>
    </source>
</evidence>
<organism evidence="7 8">
    <name type="scientific">Microbacterium enclense</name>
    <dbReference type="NCBI Taxonomy" id="993073"/>
    <lineage>
        <taxon>Bacteria</taxon>
        <taxon>Bacillati</taxon>
        <taxon>Actinomycetota</taxon>
        <taxon>Actinomycetes</taxon>
        <taxon>Micrococcales</taxon>
        <taxon>Microbacteriaceae</taxon>
        <taxon>Microbacterium</taxon>
    </lineage>
</organism>
<dbReference type="InterPro" id="IPR036259">
    <property type="entry name" value="MFS_trans_sf"/>
</dbReference>
<proteinExistence type="predicted"/>
<dbReference type="OrthoDB" id="9809599at2"/>
<evidence type="ECO:0000256" key="1">
    <source>
        <dbReference type="ARBA" id="ARBA00004651"/>
    </source>
</evidence>
<dbReference type="RefSeq" id="WP_128218118.1">
    <property type="nucleotide sequence ID" value="NZ_RBZY01000035.1"/>
</dbReference>
<feature type="transmembrane region" description="Helical" evidence="5">
    <location>
        <begin position="142"/>
        <end position="163"/>
    </location>
</feature>
<feature type="transmembrane region" description="Helical" evidence="5">
    <location>
        <begin position="348"/>
        <end position="369"/>
    </location>
</feature>
<name>A0A443JC91_9MICO</name>
<dbReference type="Gene3D" id="1.20.1250.20">
    <property type="entry name" value="MFS general substrate transporter like domains"/>
    <property type="match status" value="2"/>
</dbReference>
<keyword evidence="3 5" id="KW-1133">Transmembrane helix</keyword>
<evidence type="ECO:0000259" key="6">
    <source>
        <dbReference type="PROSITE" id="PS50850"/>
    </source>
</evidence>
<reference evidence="7 8" key="1">
    <citation type="journal article" date="2018" name="Front. Microbiol.">
        <title>Novel Insights Into Bacterial Dimethylsulfoniopropionate Catabolism in the East China Sea.</title>
        <authorList>
            <person name="Liu J."/>
            <person name="Liu J."/>
            <person name="Zhang S.H."/>
            <person name="Liang J."/>
            <person name="Lin H."/>
            <person name="Song D."/>
            <person name="Yang G.P."/>
            <person name="Todd J.D."/>
            <person name="Zhang X.H."/>
        </authorList>
    </citation>
    <scope>NUCLEOTIDE SEQUENCE [LARGE SCALE GENOMIC DNA]</scope>
    <source>
        <strain evidence="7 8">ZYFD042</strain>
    </source>
</reference>
<dbReference type="InterPro" id="IPR051788">
    <property type="entry name" value="MFS_Transporter"/>
</dbReference>
<feature type="transmembrane region" description="Helical" evidence="5">
    <location>
        <begin position="169"/>
        <end position="189"/>
    </location>
</feature>
<dbReference type="Pfam" id="PF07690">
    <property type="entry name" value="MFS_1"/>
    <property type="match status" value="1"/>
</dbReference>
<gene>
    <name evidence="7" type="ORF">D8Y23_10660</name>
</gene>
<dbReference type="PANTHER" id="PTHR23514">
    <property type="entry name" value="BYPASS OF STOP CODON PROTEIN 6"/>
    <property type="match status" value="1"/>
</dbReference>
<dbReference type="AlphaFoldDB" id="A0A443JC91"/>
<feature type="transmembrane region" description="Helical" evidence="5">
    <location>
        <begin position="315"/>
        <end position="336"/>
    </location>
</feature>
<protein>
    <submittedName>
        <fullName evidence="7">MFS transporter</fullName>
    </submittedName>
</protein>
<dbReference type="InterPro" id="IPR011701">
    <property type="entry name" value="MFS"/>
</dbReference>
<dbReference type="GO" id="GO:0005886">
    <property type="term" value="C:plasma membrane"/>
    <property type="evidence" value="ECO:0007669"/>
    <property type="project" value="UniProtKB-SubCell"/>
</dbReference>
<dbReference type="InterPro" id="IPR020846">
    <property type="entry name" value="MFS_dom"/>
</dbReference>
<evidence type="ECO:0000256" key="2">
    <source>
        <dbReference type="ARBA" id="ARBA00022692"/>
    </source>
</evidence>
<dbReference type="SUPFAM" id="SSF103473">
    <property type="entry name" value="MFS general substrate transporter"/>
    <property type="match status" value="1"/>
</dbReference>
<feature type="transmembrane region" description="Helical" evidence="5">
    <location>
        <begin position="375"/>
        <end position="396"/>
    </location>
</feature>
<comment type="caution">
    <text evidence="7">The sequence shown here is derived from an EMBL/GenBank/DDBJ whole genome shotgun (WGS) entry which is preliminary data.</text>
</comment>
<dbReference type="EMBL" id="RBZY01000035">
    <property type="protein sequence ID" value="RWR17973.1"/>
    <property type="molecule type" value="Genomic_DNA"/>
</dbReference>
<accession>A0A443JC91</accession>
<dbReference type="Proteomes" id="UP000285970">
    <property type="component" value="Unassembled WGS sequence"/>
</dbReference>
<sequence>MEHTLTRSRLVRWYVAICAIFLASGLSISTWASRVPAIRESLGIENSGVGLLLLGMGVASIIGLTVAPAIMARLGARRGMLIALLLVAVGVVIIGLGSDTLQLFGVALVGLALFGFGNGSVDVMMNVEGAALEKATGRTVMPLLHAFFSFGTVIGAGIGFLAVRGGVGVVAHCVAMGIVIAVVAFAAIANVPAREIAMDAPAAEERAHWRERLAGSLAAWREPRTYTLGVIMLGMAFAEGSANDWLPSAVVFGHGAPEEAGPAVLAVFSVAMTAGRLVGGPVVDRFGRVWVLRILAVTAAAGLLLFIVAPFGPLVFIGAALWGLGASLGFPIGMSAAADDPAKAASRVAAAATIGYVAFLCGPPILGWIGDHIGLLNTLFIVVGLIVASGLFSGAAKPLVVAEPEAEKASQRD</sequence>
<evidence type="ECO:0000313" key="8">
    <source>
        <dbReference type="Proteomes" id="UP000285970"/>
    </source>
</evidence>
<feature type="transmembrane region" description="Helical" evidence="5">
    <location>
        <begin position="103"/>
        <end position="121"/>
    </location>
</feature>
<dbReference type="GO" id="GO:0022857">
    <property type="term" value="F:transmembrane transporter activity"/>
    <property type="evidence" value="ECO:0007669"/>
    <property type="project" value="InterPro"/>
</dbReference>
<dbReference type="PROSITE" id="PS50850">
    <property type="entry name" value="MFS"/>
    <property type="match status" value="1"/>
</dbReference>
<feature type="domain" description="Major facilitator superfamily (MFS) profile" evidence="6">
    <location>
        <begin position="13"/>
        <end position="401"/>
    </location>
</feature>
<evidence type="ECO:0000256" key="5">
    <source>
        <dbReference type="SAM" id="Phobius"/>
    </source>
</evidence>
<feature type="transmembrane region" description="Helical" evidence="5">
    <location>
        <begin position="52"/>
        <end position="72"/>
    </location>
</feature>
<dbReference type="PANTHER" id="PTHR23514:SF13">
    <property type="entry name" value="INNER MEMBRANE PROTEIN YBJJ"/>
    <property type="match status" value="1"/>
</dbReference>
<feature type="transmembrane region" description="Helical" evidence="5">
    <location>
        <begin position="79"/>
        <end position="97"/>
    </location>
</feature>
<dbReference type="CDD" id="cd17393">
    <property type="entry name" value="MFS_MosC_like"/>
    <property type="match status" value="1"/>
</dbReference>
<keyword evidence="2 5" id="KW-0812">Transmembrane</keyword>
<feature type="transmembrane region" description="Helical" evidence="5">
    <location>
        <begin position="290"/>
        <end position="309"/>
    </location>
</feature>
<keyword evidence="4 5" id="KW-0472">Membrane</keyword>
<feature type="transmembrane region" description="Helical" evidence="5">
    <location>
        <begin position="12"/>
        <end position="32"/>
    </location>
</feature>
<evidence type="ECO:0000256" key="3">
    <source>
        <dbReference type="ARBA" id="ARBA00022989"/>
    </source>
</evidence>